<comment type="caution">
    <text evidence="1">The sequence shown here is derived from an EMBL/GenBank/DDBJ whole genome shotgun (WGS) entry which is preliminary data.</text>
</comment>
<dbReference type="EMBL" id="VSSQ01077525">
    <property type="protein sequence ID" value="MPN27567.1"/>
    <property type="molecule type" value="Genomic_DNA"/>
</dbReference>
<gene>
    <name evidence="1" type="ORF">SDC9_175001</name>
</gene>
<accession>A0A645GL00</accession>
<organism evidence="1">
    <name type="scientific">bioreactor metagenome</name>
    <dbReference type="NCBI Taxonomy" id="1076179"/>
    <lineage>
        <taxon>unclassified sequences</taxon>
        <taxon>metagenomes</taxon>
        <taxon>ecological metagenomes</taxon>
    </lineage>
</organism>
<evidence type="ECO:0000313" key="1">
    <source>
        <dbReference type="EMBL" id="MPN27567.1"/>
    </source>
</evidence>
<sequence>MFSFYVKNNSYKWIEFKKAIVVFAGFSKEKLGIAYFCISAYCRKNSAHRNSRVGIIGK</sequence>
<protein>
    <submittedName>
        <fullName evidence="1">Uncharacterized protein</fullName>
    </submittedName>
</protein>
<reference evidence="1" key="1">
    <citation type="submission" date="2019-08" db="EMBL/GenBank/DDBJ databases">
        <authorList>
            <person name="Kucharzyk K."/>
            <person name="Murdoch R.W."/>
            <person name="Higgins S."/>
            <person name="Loffler F."/>
        </authorList>
    </citation>
    <scope>NUCLEOTIDE SEQUENCE</scope>
</reference>
<proteinExistence type="predicted"/>
<name>A0A645GL00_9ZZZZ</name>
<dbReference type="AlphaFoldDB" id="A0A645GL00"/>